<proteinExistence type="predicted"/>
<dbReference type="EMBL" id="MT144554">
    <property type="protein sequence ID" value="QJA54961.1"/>
    <property type="molecule type" value="Genomic_DNA"/>
</dbReference>
<gene>
    <name evidence="2" type="ORF">TM448A06268_0005</name>
</gene>
<accession>A0A6H2A5Q3</accession>
<organism evidence="2">
    <name type="scientific">viral metagenome</name>
    <dbReference type="NCBI Taxonomy" id="1070528"/>
    <lineage>
        <taxon>unclassified sequences</taxon>
        <taxon>metagenomes</taxon>
        <taxon>organismal metagenomes</taxon>
    </lineage>
</organism>
<dbReference type="AlphaFoldDB" id="A0A6H2A5Q3"/>
<reference evidence="2" key="1">
    <citation type="submission" date="2020-03" db="EMBL/GenBank/DDBJ databases">
        <title>The deep terrestrial virosphere.</title>
        <authorList>
            <person name="Holmfeldt K."/>
            <person name="Nilsson E."/>
            <person name="Simone D."/>
            <person name="Lopez-Fernandez M."/>
            <person name="Wu X."/>
            <person name="de Brujin I."/>
            <person name="Lundin D."/>
            <person name="Andersson A."/>
            <person name="Bertilsson S."/>
            <person name="Dopson M."/>
        </authorList>
    </citation>
    <scope>NUCLEOTIDE SEQUENCE</scope>
    <source>
        <strain evidence="2">TM448A06268</strain>
    </source>
</reference>
<evidence type="ECO:0000256" key="1">
    <source>
        <dbReference type="SAM" id="MobiDB-lite"/>
    </source>
</evidence>
<evidence type="ECO:0000313" key="2">
    <source>
        <dbReference type="EMBL" id="QJA54961.1"/>
    </source>
</evidence>
<name>A0A6H2A5Q3_9ZZZZ</name>
<sequence length="112" mass="12257">MAGADILMGQTLPTIIGMGVVSQTTQSLFGGDSRGVKKRRPSTKTAETAKTKQAKSRTKIFNGKRYSAANWHPSKSASQKDAGYFRSSGHAARVVREQNLFTGQWGYTVYVR</sequence>
<protein>
    <submittedName>
        <fullName evidence="2">Uncharacterized protein</fullName>
    </submittedName>
</protein>
<feature type="region of interest" description="Disordered" evidence="1">
    <location>
        <begin position="29"/>
        <end position="57"/>
    </location>
</feature>